<dbReference type="EMBL" id="JAWDJX010000005">
    <property type="protein sequence ID" value="KAK3056670.1"/>
    <property type="molecule type" value="Genomic_DNA"/>
</dbReference>
<protein>
    <submittedName>
        <fullName evidence="1">Uncharacterized protein</fullName>
    </submittedName>
</protein>
<name>A0AAJ0GFQ8_9PEZI</name>
<accession>A0AAJ0GFQ8</accession>
<keyword evidence="2" id="KW-1185">Reference proteome</keyword>
<evidence type="ECO:0000313" key="2">
    <source>
        <dbReference type="Proteomes" id="UP001271007"/>
    </source>
</evidence>
<proteinExistence type="predicted"/>
<organism evidence="1 2">
    <name type="scientific">Extremus antarcticus</name>
    <dbReference type="NCBI Taxonomy" id="702011"/>
    <lineage>
        <taxon>Eukaryota</taxon>
        <taxon>Fungi</taxon>
        <taxon>Dikarya</taxon>
        <taxon>Ascomycota</taxon>
        <taxon>Pezizomycotina</taxon>
        <taxon>Dothideomycetes</taxon>
        <taxon>Dothideomycetidae</taxon>
        <taxon>Mycosphaerellales</taxon>
        <taxon>Extremaceae</taxon>
        <taxon>Extremus</taxon>
    </lineage>
</organism>
<dbReference type="AlphaFoldDB" id="A0AAJ0GFQ8"/>
<gene>
    <name evidence="1" type="ORF">LTR09_002463</name>
</gene>
<evidence type="ECO:0000313" key="1">
    <source>
        <dbReference type="EMBL" id="KAK3056670.1"/>
    </source>
</evidence>
<reference evidence="1" key="1">
    <citation type="submission" date="2023-04" db="EMBL/GenBank/DDBJ databases">
        <title>Black Yeasts Isolated from many extreme environments.</title>
        <authorList>
            <person name="Coleine C."/>
            <person name="Stajich J.E."/>
            <person name="Selbmann L."/>
        </authorList>
    </citation>
    <scope>NUCLEOTIDE SEQUENCE</scope>
    <source>
        <strain evidence="1">CCFEE 5312</strain>
    </source>
</reference>
<dbReference type="Proteomes" id="UP001271007">
    <property type="component" value="Unassembled WGS sequence"/>
</dbReference>
<sequence>MEMNYDEKELHAIEEELGVEILPGTEVMTDVGSHHFVKGASQVLVPQPSADKADPLVYLPFTSM</sequence>
<comment type="caution">
    <text evidence="1">The sequence shown here is derived from an EMBL/GenBank/DDBJ whole genome shotgun (WGS) entry which is preliminary data.</text>
</comment>